<evidence type="ECO:0000256" key="1">
    <source>
        <dbReference type="SAM" id="SignalP"/>
    </source>
</evidence>
<feature type="signal peptide" evidence="1">
    <location>
        <begin position="1"/>
        <end position="20"/>
    </location>
</feature>
<keyword evidence="3" id="KW-1185">Reference proteome</keyword>
<evidence type="ECO:0000313" key="3">
    <source>
        <dbReference type="Proteomes" id="UP000298663"/>
    </source>
</evidence>
<dbReference type="Proteomes" id="UP000298663">
    <property type="component" value="Unassembled WGS sequence"/>
</dbReference>
<proteinExistence type="predicted"/>
<dbReference type="EMBL" id="AZBU02000009">
    <property type="protein sequence ID" value="TKR64800.1"/>
    <property type="molecule type" value="Genomic_DNA"/>
</dbReference>
<feature type="chain" id="PRO_5020797874" evidence="1">
    <location>
        <begin position="21"/>
        <end position="155"/>
    </location>
</feature>
<keyword evidence="1" id="KW-0732">Signal</keyword>
<organism evidence="2 3">
    <name type="scientific">Steinernema carpocapsae</name>
    <name type="common">Entomopathogenic nematode</name>
    <dbReference type="NCBI Taxonomy" id="34508"/>
    <lineage>
        <taxon>Eukaryota</taxon>
        <taxon>Metazoa</taxon>
        <taxon>Ecdysozoa</taxon>
        <taxon>Nematoda</taxon>
        <taxon>Chromadorea</taxon>
        <taxon>Rhabditida</taxon>
        <taxon>Tylenchina</taxon>
        <taxon>Panagrolaimomorpha</taxon>
        <taxon>Strongyloidoidea</taxon>
        <taxon>Steinernematidae</taxon>
        <taxon>Steinernema</taxon>
    </lineage>
</organism>
<protein>
    <submittedName>
        <fullName evidence="2">Uncharacterized protein</fullName>
    </submittedName>
</protein>
<comment type="caution">
    <text evidence="2">The sequence shown here is derived from an EMBL/GenBank/DDBJ whole genome shotgun (WGS) entry which is preliminary data.</text>
</comment>
<accession>A0A4U5M7C3</accession>
<reference evidence="2 3" key="1">
    <citation type="journal article" date="2015" name="Genome Biol.">
        <title>Comparative genomics of Steinernema reveals deeply conserved gene regulatory networks.</title>
        <authorList>
            <person name="Dillman A.R."/>
            <person name="Macchietto M."/>
            <person name="Porter C.F."/>
            <person name="Rogers A."/>
            <person name="Williams B."/>
            <person name="Antoshechkin I."/>
            <person name="Lee M.M."/>
            <person name="Goodwin Z."/>
            <person name="Lu X."/>
            <person name="Lewis E.E."/>
            <person name="Goodrich-Blair H."/>
            <person name="Stock S.P."/>
            <person name="Adams B.J."/>
            <person name="Sternberg P.W."/>
            <person name="Mortazavi A."/>
        </authorList>
    </citation>
    <scope>NUCLEOTIDE SEQUENCE [LARGE SCALE GENOMIC DNA]</scope>
    <source>
        <strain evidence="2 3">ALL</strain>
    </source>
</reference>
<dbReference type="AlphaFoldDB" id="A0A4U5M7C3"/>
<sequence>MSQILSLCLTIFASVLTVRAQFGFDYNPYMAYGGYGGGYGMGGMGGYGGMYNPLMYPQNAAVGNYGAMMNPFMGGYPGFMGGYGNMNGFSSLFNNANYQNSGNANSFSNMNRNNPMFSKRLSSNTLNQNVQSGSSLGSNGCRTPFCFDKTKAAKN</sequence>
<evidence type="ECO:0000313" key="2">
    <source>
        <dbReference type="EMBL" id="TKR64800.1"/>
    </source>
</evidence>
<reference evidence="2 3" key="2">
    <citation type="journal article" date="2019" name="G3 (Bethesda)">
        <title>Hybrid Assembly of the Genome of the Entomopathogenic Nematode Steinernema carpocapsae Identifies the X-Chromosome.</title>
        <authorList>
            <person name="Serra L."/>
            <person name="Macchietto M."/>
            <person name="Macias-Munoz A."/>
            <person name="McGill C.J."/>
            <person name="Rodriguez I.M."/>
            <person name="Rodriguez B."/>
            <person name="Murad R."/>
            <person name="Mortazavi A."/>
        </authorList>
    </citation>
    <scope>NUCLEOTIDE SEQUENCE [LARGE SCALE GENOMIC DNA]</scope>
    <source>
        <strain evidence="2 3">ALL</strain>
    </source>
</reference>
<gene>
    <name evidence="2" type="ORF">L596_025279</name>
</gene>
<dbReference type="OrthoDB" id="10631943at2759"/>
<name>A0A4U5M7C3_STECR</name>